<proteinExistence type="predicted"/>
<keyword evidence="2" id="KW-1133">Transmembrane helix</keyword>
<feature type="region of interest" description="Disordered" evidence="1">
    <location>
        <begin position="66"/>
        <end position="85"/>
    </location>
</feature>
<accession>A0A0F7SVI9</accession>
<evidence type="ECO:0000256" key="1">
    <source>
        <dbReference type="SAM" id="MobiDB-lite"/>
    </source>
</evidence>
<dbReference type="EMBL" id="LN483166">
    <property type="protein sequence ID" value="CED84774.1"/>
    <property type="molecule type" value="Genomic_DNA"/>
</dbReference>
<organism evidence="3">
    <name type="scientific">Phaffia rhodozyma</name>
    <name type="common">Yeast</name>
    <name type="synonym">Xanthophyllomyces dendrorhous</name>
    <dbReference type="NCBI Taxonomy" id="264483"/>
    <lineage>
        <taxon>Eukaryota</taxon>
        <taxon>Fungi</taxon>
        <taxon>Dikarya</taxon>
        <taxon>Basidiomycota</taxon>
        <taxon>Agaricomycotina</taxon>
        <taxon>Tremellomycetes</taxon>
        <taxon>Cystofilobasidiales</taxon>
        <taxon>Mrakiaceae</taxon>
        <taxon>Phaffia</taxon>
    </lineage>
</organism>
<evidence type="ECO:0000256" key="2">
    <source>
        <dbReference type="SAM" id="Phobius"/>
    </source>
</evidence>
<dbReference type="AlphaFoldDB" id="A0A0F7SVI9"/>
<reference evidence="3" key="1">
    <citation type="submission" date="2014-08" db="EMBL/GenBank/DDBJ databases">
        <authorList>
            <person name="Sharma Rahul"/>
            <person name="Thines Marco"/>
        </authorList>
    </citation>
    <scope>NUCLEOTIDE SEQUENCE</scope>
</reference>
<evidence type="ECO:0000313" key="3">
    <source>
        <dbReference type="EMBL" id="CED84774.1"/>
    </source>
</evidence>
<keyword evidence="2" id="KW-0812">Transmembrane</keyword>
<sequence>MASRTASKAFDYIQRGFSVALVVLSISGATAGYMIHSERMSIAGEYEKRLAEYNVALANEKAADSVASALPTTNAPTPITPSPSS</sequence>
<keyword evidence="2" id="KW-0472">Membrane</keyword>
<feature type="transmembrane region" description="Helical" evidence="2">
    <location>
        <begin position="12"/>
        <end position="35"/>
    </location>
</feature>
<name>A0A0F7SVI9_PHARH</name>
<protein>
    <submittedName>
        <fullName evidence="3">Uncharacterized protein</fullName>
    </submittedName>
</protein>